<name>A0ABW0K2J7_9BACL</name>
<keyword evidence="2" id="KW-1185">Reference proteome</keyword>
<gene>
    <name evidence="1" type="ORF">ACFPOG_04980</name>
</gene>
<protein>
    <submittedName>
        <fullName evidence="1">Uncharacterized protein</fullName>
    </submittedName>
</protein>
<evidence type="ECO:0000313" key="2">
    <source>
        <dbReference type="Proteomes" id="UP001596044"/>
    </source>
</evidence>
<dbReference type="Proteomes" id="UP001596044">
    <property type="component" value="Unassembled WGS sequence"/>
</dbReference>
<sequence length="55" mass="5639">MLNVANRQTISVQHGYFCSLTGVGRDAILGAVEIAPTIAVALGFIVPIAKGDVAV</sequence>
<dbReference type="EMBL" id="JBHSMJ010000008">
    <property type="protein sequence ID" value="MFC5447600.1"/>
    <property type="molecule type" value="Genomic_DNA"/>
</dbReference>
<dbReference type="RefSeq" id="WP_270884053.1">
    <property type="nucleotide sequence ID" value="NZ_JAQFVF010000061.1"/>
</dbReference>
<organism evidence="1 2">
    <name type="scientific">Paenibacillus aestuarii</name>
    <dbReference type="NCBI Taxonomy" id="516965"/>
    <lineage>
        <taxon>Bacteria</taxon>
        <taxon>Bacillati</taxon>
        <taxon>Bacillota</taxon>
        <taxon>Bacilli</taxon>
        <taxon>Bacillales</taxon>
        <taxon>Paenibacillaceae</taxon>
        <taxon>Paenibacillus</taxon>
    </lineage>
</organism>
<evidence type="ECO:0000313" key="1">
    <source>
        <dbReference type="EMBL" id="MFC5447600.1"/>
    </source>
</evidence>
<proteinExistence type="predicted"/>
<comment type="caution">
    <text evidence="1">The sequence shown here is derived from an EMBL/GenBank/DDBJ whole genome shotgun (WGS) entry which is preliminary data.</text>
</comment>
<accession>A0ABW0K2J7</accession>
<reference evidence="2" key="1">
    <citation type="journal article" date="2019" name="Int. J. Syst. Evol. Microbiol.">
        <title>The Global Catalogue of Microorganisms (GCM) 10K type strain sequencing project: providing services to taxonomists for standard genome sequencing and annotation.</title>
        <authorList>
            <consortium name="The Broad Institute Genomics Platform"/>
            <consortium name="The Broad Institute Genome Sequencing Center for Infectious Disease"/>
            <person name="Wu L."/>
            <person name="Ma J."/>
        </authorList>
    </citation>
    <scope>NUCLEOTIDE SEQUENCE [LARGE SCALE GENOMIC DNA]</scope>
    <source>
        <strain evidence="2">KACC 11904</strain>
    </source>
</reference>